<dbReference type="SUPFAM" id="SSF54928">
    <property type="entry name" value="RNA-binding domain, RBD"/>
    <property type="match status" value="1"/>
</dbReference>
<organism evidence="4">
    <name type="scientific">Blastocystis hominis</name>
    <dbReference type="NCBI Taxonomy" id="12968"/>
    <lineage>
        <taxon>Eukaryota</taxon>
        <taxon>Sar</taxon>
        <taxon>Stramenopiles</taxon>
        <taxon>Bigyra</taxon>
        <taxon>Opalozoa</taxon>
        <taxon>Opalinata</taxon>
        <taxon>Blastocystidae</taxon>
        <taxon>Blastocystis</taxon>
    </lineage>
</organism>
<dbReference type="InterPro" id="IPR000504">
    <property type="entry name" value="RRM_dom"/>
</dbReference>
<feature type="domain" description="RRM" evidence="3">
    <location>
        <begin position="344"/>
        <end position="420"/>
    </location>
</feature>
<dbReference type="Pfam" id="PF00076">
    <property type="entry name" value="RRM_1"/>
    <property type="match status" value="1"/>
</dbReference>
<dbReference type="GO" id="GO:0005689">
    <property type="term" value="C:U12-type spliceosomal complex"/>
    <property type="evidence" value="ECO:0007669"/>
    <property type="project" value="TreeGrafter"/>
</dbReference>
<evidence type="ECO:0000256" key="1">
    <source>
        <dbReference type="ARBA" id="ARBA00022884"/>
    </source>
</evidence>
<evidence type="ECO:0000259" key="3">
    <source>
        <dbReference type="PROSITE" id="PS50102"/>
    </source>
</evidence>
<evidence type="ECO:0000313" key="4">
    <source>
        <dbReference type="EMBL" id="CBK20895.2"/>
    </source>
</evidence>
<dbReference type="RefSeq" id="XP_012894943.1">
    <property type="nucleotide sequence ID" value="XM_013039489.1"/>
</dbReference>
<sequence>MPNFGFNPFAPRINVFTTGVDQGDSRRYYSRDVIRIGGERVEIDATLTPGEPGHRQQSHFEKQVSDMVKNESEFVSGKDKKLEFVSGETIQSNNPELAGVKSLEEYKNLKKEENRREELSRYQLKDEDIEAIIQFERSLPDEGDTPGCNSSIDYDSLPANIRNIYDRIELKKQYLESSAASASAAQKRYSESVDMQANDFISFQRIHNPFLDTSSNKLLQMAKEGIYETHIPRPDLNAVLQHMDEEYAKQHPIIRDVLHTPAKADFSKEQKLNKRVHVAEKDREVKRKTKIKKNHEKEIVEPKQQIDDKAVNFRHITDEEIDRNRLSEEELASLKPTKEGCPNNTLYVRNLSPNISKEELVDLFGRFERSPGEFVYTLLTGRMKGQAFITFPDLETAEKVKRKLHGFVLNGKPLLLQYKR</sequence>
<proteinExistence type="predicted"/>
<dbReference type="EMBL" id="FN668639">
    <property type="protein sequence ID" value="CBK20895.2"/>
    <property type="molecule type" value="Genomic_DNA"/>
</dbReference>
<dbReference type="AlphaFoldDB" id="D8LXA0"/>
<dbReference type="InterPro" id="IPR045164">
    <property type="entry name" value="RBM41/RNPC3"/>
</dbReference>
<evidence type="ECO:0000313" key="5">
    <source>
        <dbReference type="Proteomes" id="UP000008312"/>
    </source>
</evidence>
<dbReference type="GeneID" id="24922330"/>
<dbReference type="InterPro" id="IPR035979">
    <property type="entry name" value="RBD_domain_sf"/>
</dbReference>
<dbReference type="PANTHER" id="PTHR16105:SF0">
    <property type="entry name" value="RNA-BINDING REGION-CONTAINING PROTEIN 3"/>
    <property type="match status" value="1"/>
</dbReference>
<dbReference type="CDD" id="cd12239">
    <property type="entry name" value="RRM2_RBM40_like"/>
    <property type="match status" value="1"/>
</dbReference>
<dbReference type="GO" id="GO:0000398">
    <property type="term" value="P:mRNA splicing, via spliceosome"/>
    <property type="evidence" value="ECO:0007669"/>
    <property type="project" value="TreeGrafter"/>
</dbReference>
<dbReference type="InParanoid" id="D8LXA0"/>
<dbReference type="Gene3D" id="3.30.70.330">
    <property type="match status" value="1"/>
</dbReference>
<keyword evidence="1 2" id="KW-0694">RNA-binding</keyword>
<dbReference type="InterPro" id="IPR012677">
    <property type="entry name" value="Nucleotide-bd_a/b_plait_sf"/>
</dbReference>
<evidence type="ECO:0000256" key="2">
    <source>
        <dbReference type="PROSITE-ProRule" id="PRU00176"/>
    </source>
</evidence>
<protein>
    <recommendedName>
        <fullName evidence="3">RRM domain-containing protein</fullName>
    </recommendedName>
</protein>
<dbReference type="PROSITE" id="PS50102">
    <property type="entry name" value="RRM"/>
    <property type="match status" value="1"/>
</dbReference>
<gene>
    <name evidence="4" type="ORF">GSBLH_T00006205001</name>
</gene>
<name>D8LXA0_BLAHO</name>
<keyword evidence="5" id="KW-1185">Reference proteome</keyword>
<reference evidence="4" key="1">
    <citation type="submission" date="2010-02" db="EMBL/GenBank/DDBJ databases">
        <title>Sequencing and annotation of the Blastocystis hominis genome.</title>
        <authorList>
            <person name="Wincker P."/>
        </authorList>
    </citation>
    <scope>NUCLEOTIDE SEQUENCE</scope>
    <source>
        <strain evidence="4">Singapore isolate B</strain>
    </source>
</reference>
<dbReference type="SMART" id="SM00360">
    <property type="entry name" value="RRM"/>
    <property type="match status" value="1"/>
</dbReference>
<accession>D8LXA0</accession>
<dbReference type="OrthoDB" id="277802at2759"/>
<dbReference type="GO" id="GO:0097157">
    <property type="term" value="F:pre-mRNA intronic binding"/>
    <property type="evidence" value="ECO:0007669"/>
    <property type="project" value="TreeGrafter"/>
</dbReference>
<dbReference type="GO" id="GO:0030626">
    <property type="term" value="F:U12 snRNA binding"/>
    <property type="evidence" value="ECO:0007669"/>
    <property type="project" value="TreeGrafter"/>
</dbReference>
<dbReference type="PANTHER" id="PTHR16105">
    <property type="entry name" value="RNA-BINDING REGION-CONTAINING PROTEIN 3"/>
    <property type="match status" value="1"/>
</dbReference>
<dbReference type="Proteomes" id="UP000008312">
    <property type="component" value="Unassembled WGS sequence"/>
</dbReference>